<sequence length="46" mass="4993">MELVPLSPFFMIMEGAVDSRMKWKVVAYGNSYSCAKAFKACGTAVG</sequence>
<keyword evidence="2" id="KW-1185">Reference proteome</keyword>
<evidence type="ECO:0000313" key="1">
    <source>
        <dbReference type="EMBL" id="SFE20722.1"/>
    </source>
</evidence>
<name>A0A1I1YN42_9BACL</name>
<accession>A0A1I1YN42</accession>
<dbReference type="Proteomes" id="UP000183410">
    <property type="component" value="Unassembled WGS sequence"/>
</dbReference>
<evidence type="ECO:0000313" key="2">
    <source>
        <dbReference type="Proteomes" id="UP000183410"/>
    </source>
</evidence>
<protein>
    <submittedName>
        <fullName evidence="1">Uncharacterized protein</fullName>
    </submittedName>
</protein>
<reference evidence="2" key="1">
    <citation type="submission" date="2016-10" db="EMBL/GenBank/DDBJ databases">
        <authorList>
            <person name="Varghese N."/>
            <person name="Submissions S."/>
        </authorList>
    </citation>
    <scope>NUCLEOTIDE SEQUENCE [LARGE SCALE GENOMIC DNA]</scope>
    <source>
        <strain evidence="2">CGMCC 1.10223</strain>
    </source>
</reference>
<proteinExistence type="predicted"/>
<gene>
    <name evidence="1" type="ORF">SAMN04487969_101645</name>
</gene>
<organism evidence="1 2">
    <name type="scientific">Paenibacillus algorifonticola</name>
    <dbReference type="NCBI Taxonomy" id="684063"/>
    <lineage>
        <taxon>Bacteria</taxon>
        <taxon>Bacillati</taxon>
        <taxon>Bacillota</taxon>
        <taxon>Bacilli</taxon>
        <taxon>Bacillales</taxon>
        <taxon>Paenibacillaceae</taxon>
        <taxon>Paenibacillus</taxon>
    </lineage>
</organism>
<dbReference type="EMBL" id="FONN01000001">
    <property type="protein sequence ID" value="SFE20722.1"/>
    <property type="molecule type" value="Genomic_DNA"/>
</dbReference>
<dbReference type="AlphaFoldDB" id="A0A1I1YN42"/>